<accession>A0AAJ7E292</accession>
<evidence type="ECO:0000313" key="1">
    <source>
        <dbReference type="Proteomes" id="UP000695007"/>
    </source>
</evidence>
<organism evidence="1 2">
    <name type="scientific">Ceratosolen solmsi marchali</name>
    <dbReference type="NCBI Taxonomy" id="326594"/>
    <lineage>
        <taxon>Eukaryota</taxon>
        <taxon>Metazoa</taxon>
        <taxon>Ecdysozoa</taxon>
        <taxon>Arthropoda</taxon>
        <taxon>Hexapoda</taxon>
        <taxon>Insecta</taxon>
        <taxon>Pterygota</taxon>
        <taxon>Neoptera</taxon>
        <taxon>Endopterygota</taxon>
        <taxon>Hymenoptera</taxon>
        <taxon>Apocrita</taxon>
        <taxon>Proctotrupomorpha</taxon>
        <taxon>Chalcidoidea</taxon>
        <taxon>Agaonidae</taxon>
        <taxon>Agaoninae</taxon>
        <taxon>Ceratosolen</taxon>
    </lineage>
</organism>
<dbReference type="GeneID" id="105367999"/>
<dbReference type="InterPro" id="IPR036728">
    <property type="entry name" value="PBP_GOBP_sf"/>
</dbReference>
<dbReference type="SUPFAM" id="SSF47565">
    <property type="entry name" value="Insect pheromone/odorant-binding proteins"/>
    <property type="match status" value="1"/>
</dbReference>
<proteinExistence type="predicted"/>
<dbReference type="InterPro" id="IPR006170">
    <property type="entry name" value="PBP/GOBP"/>
</dbReference>
<reference evidence="2" key="1">
    <citation type="submission" date="2025-08" db="UniProtKB">
        <authorList>
            <consortium name="RefSeq"/>
        </authorList>
    </citation>
    <scope>IDENTIFICATION</scope>
</reference>
<dbReference type="Proteomes" id="UP000695007">
    <property type="component" value="Unplaced"/>
</dbReference>
<gene>
    <name evidence="2" type="primary">LOC105367999</name>
</gene>
<protein>
    <submittedName>
        <fullName evidence="2">Uncharacterized protein LOC105367999</fullName>
    </submittedName>
</protein>
<dbReference type="CDD" id="cd23992">
    <property type="entry name" value="PBP_GOBP"/>
    <property type="match status" value="1"/>
</dbReference>
<keyword evidence="1" id="KW-1185">Reference proteome</keyword>
<dbReference type="AlphaFoldDB" id="A0AAJ7E292"/>
<evidence type="ECO:0000313" key="2">
    <source>
        <dbReference type="RefSeq" id="XP_011505182.1"/>
    </source>
</evidence>
<dbReference type="RefSeq" id="XP_011505182.1">
    <property type="nucleotide sequence ID" value="XM_011506880.1"/>
</dbReference>
<dbReference type="Pfam" id="PF01395">
    <property type="entry name" value="PBP_GOBP"/>
    <property type="match status" value="1"/>
</dbReference>
<dbReference type="GO" id="GO:0005549">
    <property type="term" value="F:odorant binding"/>
    <property type="evidence" value="ECO:0007669"/>
    <property type="project" value="InterPro"/>
</dbReference>
<name>A0AAJ7E292_9HYME</name>
<dbReference type="KEGG" id="csol:105367999"/>
<dbReference type="Gene3D" id="1.10.238.20">
    <property type="entry name" value="Pheromone/general odorant binding protein domain"/>
    <property type="match status" value="1"/>
</dbReference>
<sequence>MISLHHNKEVYLIDISSSTSKTKAVSNEAQYPDYMEVLQNCTKENKITLERYIQASKTRNNNADIECVDACMFKIYKILNPDGTIDLQKAIEHLVTNRPGVQRDVMQKNIELCSMKKEDNECHTARNLMNCALGH</sequence>